<organism evidence="2 3">
    <name type="scientific">Macrophomina phaseolina (strain MS6)</name>
    <name type="common">Charcoal rot fungus</name>
    <dbReference type="NCBI Taxonomy" id="1126212"/>
    <lineage>
        <taxon>Eukaryota</taxon>
        <taxon>Fungi</taxon>
        <taxon>Dikarya</taxon>
        <taxon>Ascomycota</taxon>
        <taxon>Pezizomycotina</taxon>
        <taxon>Dothideomycetes</taxon>
        <taxon>Dothideomycetes incertae sedis</taxon>
        <taxon>Botryosphaeriales</taxon>
        <taxon>Botryosphaeriaceae</taxon>
        <taxon>Macrophomina</taxon>
    </lineage>
</organism>
<feature type="region of interest" description="Disordered" evidence="1">
    <location>
        <begin position="33"/>
        <end position="55"/>
    </location>
</feature>
<accession>K2RXJ6</accession>
<dbReference type="AlphaFoldDB" id="K2RXJ6"/>
<evidence type="ECO:0000256" key="1">
    <source>
        <dbReference type="SAM" id="MobiDB-lite"/>
    </source>
</evidence>
<comment type="caution">
    <text evidence="2">The sequence shown here is derived from an EMBL/GenBank/DDBJ whole genome shotgun (WGS) entry which is preliminary data.</text>
</comment>
<name>K2RXJ6_MACPH</name>
<protein>
    <submittedName>
        <fullName evidence="2">Uncharacterized protein</fullName>
    </submittedName>
</protein>
<evidence type="ECO:0000313" key="2">
    <source>
        <dbReference type="EMBL" id="EKG09130.1"/>
    </source>
</evidence>
<reference evidence="2 3" key="1">
    <citation type="journal article" date="2012" name="BMC Genomics">
        <title>Tools to kill: Genome of one of the most destructive plant pathogenic fungi Macrophomina phaseolina.</title>
        <authorList>
            <person name="Islam M.S."/>
            <person name="Haque M.S."/>
            <person name="Islam M.M."/>
            <person name="Emdad E.M."/>
            <person name="Halim A."/>
            <person name="Hossen Q.M.M."/>
            <person name="Hossain M.Z."/>
            <person name="Ahmed B."/>
            <person name="Rahim S."/>
            <person name="Rahman M.S."/>
            <person name="Alam M.M."/>
            <person name="Hou S."/>
            <person name="Wan X."/>
            <person name="Saito J.A."/>
            <person name="Alam M."/>
        </authorList>
    </citation>
    <scope>NUCLEOTIDE SEQUENCE [LARGE SCALE GENOMIC DNA]</scope>
    <source>
        <strain evidence="2 3">MS6</strain>
    </source>
</reference>
<dbReference type="EMBL" id="AHHD01000769">
    <property type="protein sequence ID" value="EKG09130.1"/>
    <property type="molecule type" value="Genomic_DNA"/>
</dbReference>
<gene>
    <name evidence="2" type="ORF">MPH_13882</name>
</gene>
<evidence type="ECO:0000313" key="3">
    <source>
        <dbReference type="Proteomes" id="UP000007129"/>
    </source>
</evidence>
<dbReference type="VEuPathDB" id="FungiDB:MPH_13882"/>
<dbReference type="HOGENOM" id="CLU_2061960_0_0_1"/>
<dbReference type="Proteomes" id="UP000007129">
    <property type="component" value="Unassembled WGS sequence"/>
</dbReference>
<proteinExistence type="predicted"/>
<dbReference type="InParanoid" id="K2RXJ6"/>
<sequence length="119" mass="13759">MHRRREVRKVRGHWTQGKQLQFECGEVRSLRRPAQGRRSRLPDIQGVPGGDDGEAGEVKYREKRRKLVVWRQPGPVANGLSVLAAPPLERRATLRKALLMETRRQAGQGNRVRMAFMFY</sequence>